<proteinExistence type="predicted"/>
<feature type="transmembrane region" description="Helical" evidence="4">
    <location>
        <begin position="353"/>
        <end position="373"/>
    </location>
</feature>
<feature type="transmembrane region" description="Helical" evidence="4">
    <location>
        <begin position="174"/>
        <end position="193"/>
    </location>
</feature>
<dbReference type="InterPro" id="IPR011701">
    <property type="entry name" value="MFS"/>
</dbReference>
<keyword evidence="2 4" id="KW-1133">Transmembrane helix</keyword>
<dbReference type="Gene3D" id="1.20.1250.20">
    <property type="entry name" value="MFS general substrate transporter like domains"/>
    <property type="match status" value="1"/>
</dbReference>
<feature type="transmembrane region" description="Helical" evidence="4">
    <location>
        <begin position="315"/>
        <end position="332"/>
    </location>
</feature>
<feature type="transmembrane region" description="Helical" evidence="4">
    <location>
        <begin position="87"/>
        <end position="109"/>
    </location>
</feature>
<evidence type="ECO:0000256" key="1">
    <source>
        <dbReference type="ARBA" id="ARBA00022692"/>
    </source>
</evidence>
<feature type="transmembrane region" description="Helical" evidence="4">
    <location>
        <begin position="259"/>
        <end position="278"/>
    </location>
</feature>
<evidence type="ECO:0000256" key="2">
    <source>
        <dbReference type="ARBA" id="ARBA00022989"/>
    </source>
</evidence>
<organism evidence="6 7">
    <name type="scientific">Corticibacter populi</name>
    <dbReference type="NCBI Taxonomy" id="1550736"/>
    <lineage>
        <taxon>Bacteria</taxon>
        <taxon>Pseudomonadati</taxon>
        <taxon>Pseudomonadota</taxon>
        <taxon>Betaproteobacteria</taxon>
        <taxon>Burkholderiales</taxon>
        <taxon>Comamonadaceae</taxon>
        <taxon>Corticibacter</taxon>
    </lineage>
</organism>
<dbReference type="Pfam" id="PF07690">
    <property type="entry name" value="MFS_1"/>
    <property type="match status" value="1"/>
</dbReference>
<feature type="domain" description="Major facilitator superfamily (MFS) profile" evidence="5">
    <location>
        <begin position="20"/>
        <end position="404"/>
    </location>
</feature>
<evidence type="ECO:0000313" key="7">
    <source>
        <dbReference type="Proteomes" id="UP000278006"/>
    </source>
</evidence>
<dbReference type="EMBL" id="RDQO01000005">
    <property type="protein sequence ID" value="RMX04145.1"/>
    <property type="molecule type" value="Genomic_DNA"/>
</dbReference>
<evidence type="ECO:0000313" key="6">
    <source>
        <dbReference type="EMBL" id="RMX04145.1"/>
    </source>
</evidence>
<feature type="transmembrane region" description="Helical" evidence="4">
    <location>
        <begin position="290"/>
        <end position="309"/>
    </location>
</feature>
<evidence type="ECO:0000256" key="3">
    <source>
        <dbReference type="ARBA" id="ARBA00023136"/>
    </source>
</evidence>
<gene>
    <name evidence="6" type="ORF">D8I35_15120</name>
</gene>
<keyword evidence="7" id="KW-1185">Reference proteome</keyword>
<feature type="transmembrane region" description="Helical" evidence="4">
    <location>
        <begin position="20"/>
        <end position="38"/>
    </location>
</feature>
<feature type="transmembrane region" description="Helical" evidence="4">
    <location>
        <begin position="379"/>
        <end position="399"/>
    </location>
</feature>
<accession>A0A3M6QMH6</accession>
<protein>
    <submittedName>
        <fullName evidence="6">MFS transporter</fullName>
    </submittedName>
</protein>
<dbReference type="SUPFAM" id="SSF103473">
    <property type="entry name" value="MFS general substrate transporter"/>
    <property type="match status" value="1"/>
</dbReference>
<keyword evidence="3 4" id="KW-0472">Membrane</keyword>
<dbReference type="InterPro" id="IPR036259">
    <property type="entry name" value="MFS_trans_sf"/>
</dbReference>
<feature type="transmembrane region" description="Helical" evidence="4">
    <location>
        <begin position="143"/>
        <end position="162"/>
    </location>
</feature>
<reference evidence="6 7" key="1">
    <citation type="submission" date="2018-10" db="EMBL/GenBank/DDBJ databases">
        <title>Draft genome of Cortibacter populi DSM10536.</title>
        <authorList>
            <person name="Bernier A.-M."/>
            <person name="Bernard K."/>
        </authorList>
    </citation>
    <scope>NUCLEOTIDE SEQUENCE [LARGE SCALE GENOMIC DNA]</scope>
    <source>
        <strain evidence="6 7">DSM 105136</strain>
    </source>
</reference>
<dbReference type="PROSITE" id="PS50850">
    <property type="entry name" value="MFS"/>
    <property type="match status" value="1"/>
</dbReference>
<evidence type="ECO:0000256" key="4">
    <source>
        <dbReference type="SAM" id="Phobius"/>
    </source>
</evidence>
<dbReference type="CDD" id="cd17324">
    <property type="entry name" value="MFS_NepI_like"/>
    <property type="match status" value="1"/>
</dbReference>
<comment type="caution">
    <text evidence="6">The sequence shown here is derived from an EMBL/GenBank/DDBJ whole genome shotgun (WGS) entry which is preliminary data.</text>
</comment>
<feature type="transmembrane region" description="Helical" evidence="4">
    <location>
        <begin position="58"/>
        <end position="75"/>
    </location>
</feature>
<dbReference type="PANTHER" id="PTHR42910:SF1">
    <property type="entry name" value="MAJOR FACILITATOR SUPERFAMILY (MFS) PROFILE DOMAIN-CONTAINING PROTEIN"/>
    <property type="match status" value="1"/>
</dbReference>
<sequence>MPSTPLPQPRQPVQQASSRLLLLMAIACGLCAGCNYINQPLLHSIAHSLQVTEAQAAYSVTISQLSYAGGLLLLVPLGDLLDRRGLVVGLMVLAAAGLLLCAVTGQIALFWFGSAIAGVFSVAAQVLVPMVTLLVAPQQAGRAVGILMTGLLIGIQSARSVAGILSGTAGWQSVYTLTAVLMLLVAAALWKLLPTPAALGAAAATGRTGYGAAMRSMGQLLVAEPRLRSRTLMGAFSFASLSVLFSTMALLLGKAPHHLSDMGIGLISLVGVASALVAKPVGQRADRGQEPATSLAFGLVLVAIWPLMWLSTRSITAFGVGLLVLGVCIAAIHISNQSVIFRLAAASRSRANALYMTGYFLGASAGSALGVVAWDAGGWPAVCWLGLLLALGALAATGYDRRLARQQPAMG</sequence>
<dbReference type="GO" id="GO:0022857">
    <property type="term" value="F:transmembrane transporter activity"/>
    <property type="evidence" value="ECO:0007669"/>
    <property type="project" value="InterPro"/>
</dbReference>
<name>A0A3M6QMH6_9BURK</name>
<dbReference type="InterPro" id="IPR020846">
    <property type="entry name" value="MFS_dom"/>
</dbReference>
<feature type="transmembrane region" description="Helical" evidence="4">
    <location>
        <begin position="232"/>
        <end position="253"/>
    </location>
</feature>
<dbReference type="PANTHER" id="PTHR42910">
    <property type="entry name" value="TRANSPORTER SCO4007-RELATED"/>
    <property type="match status" value="1"/>
</dbReference>
<dbReference type="OrthoDB" id="9815356at2"/>
<keyword evidence="1 4" id="KW-0812">Transmembrane</keyword>
<dbReference type="RefSeq" id="WP_122230838.1">
    <property type="nucleotide sequence ID" value="NZ_RDQO01000005.1"/>
</dbReference>
<dbReference type="AlphaFoldDB" id="A0A3M6QMH6"/>
<evidence type="ECO:0000259" key="5">
    <source>
        <dbReference type="PROSITE" id="PS50850"/>
    </source>
</evidence>
<dbReference type="Proteomes" id="UP000278006">
    <property type="component" value="Unassembled WGS sequence"/>
</dbReference>
<feature type="transmembrane region" description="Helical" evidence="4">
    <location>
        <begin position="115"/>
        <end position="136"/>
    </location>
</feature>